<feature type="domain" description="Sushi" evidence="5">
    <location>
        <begin position="1"/>
        <end position="39"/>
    </location>
</feature>
<dbReference type="InterPro" id="IPR035976">
    <property type="entry name" value="Sushi/SCR/CCP_sf"/>
</dbReference>
<keyword evidence="1" id="KW-0732">Signal</keyword>
<dbReference type="CDD" id="cd00033">
    <property type="entry name" value="CCP"/>
    <property type="match status" value="2"/>
</dbReference>
<keyword evidence="4" id="KW-0768">Sushi</keyword>
<comment type="caution">
    <text evidence="4">Lacks conserved residue(s) required for the propagation of feature annotation.</text>
</comment>
<gene>
    <name evidence="6" type="ORF">PLOB_00022873</name>
</gene>
<sequence>FRHGRSVSFDCFSGYQRIGAASITCNDGKWDNRVPLCKGVCGRPRTSLRVRLHGNSYLDGDKVTFSCNGNHDLFGKAELSCVGRAWDSTVPECK</sequence>
<dbReference type="InterPro" id="IPR051277">
    <property type="entry name" value="SEZ6_CSMD_C4BPB_Regulators"/>
</dbReference>
<evidence type="ECO:0000256" key="2">
    <source>
        <dbReference type="ARBA" id="ARBA00022737"/>
    </source>
</evidence>
<evidence type="ECO:0000256" key="3">
    <source>
        <dbReference type="ARBA" id="ARBA00023157"/>
    </source>
</evidence>
<dbReference type="SUPFAM" id="SSF57535">
    <property type="entry name" value="Complement control module/SCR domain"/>
    <property type="match status" value="2"/>
</dbReference>
<reference evidence="6 7" key="1">
    <citation type="submission" date="2022-05" db="EMBL/GenBank/DDBJ databases">
        <authorList>
            <consortium name="Genoscope - CEA"/>
            <person name="William W."/>
        </authorList>
    </citation>
    <scope>NUCLEOTIDE SEQUENCE [LARGE SCALE GENOMIC DNA]</scope>
</reference>
<feature type="non-terminal residue" evidence="6">
    <location>
        <position position="1"/>
    </location>
</feature>
<dbReference type="PROSITE" id="PS50923">
    <property type="entry name" value="SUSHI"/>
    <property type="match status" value="2"/>
</dbReference>
<evidence type="ECO:0000259" key="5">
    <source>
        <dbReference type="PROSITE" id="PS50923"/>
    </source>
</evidence>
<evidence type="ECO:0000313" key="7">
    <source>
        <dbReference type="Proteomes" id="UP001159405"/>
    </source>
</evidence>
<keyword evidence="2" id="KW-0677">Repeat</keyword>
<protein>
    <recommendedName>
        <fullName evidence="5">Sushi domain-containing protein</fullName>
    </recommendedName>
</protein>
<dbReference type="Proteomes" id="UP001159405">
    <property type="component" value="Unassembled WGS sequence"/>
</dbReference>
<dbReference type="Gene3D" id="2.10.70.10">
    <property type="entry name" value="Complement Module, domain 1"/>
    <property type="match status" value="2"/>
</dbReference>
<evidence type="ECO:0000256" key="4">
    <source>
        <dbReference type="PROSITE-ProRule" id="PRU00302"/>
    </source>
</evidence>
<comment type="caution">
    <text evidence="6">The sequence shown here is derived from an EMBL/GenBank/DDBJ whole genome shotgun (WGS) entry which is preliminary data.</text>
</comment>
<dbReference type="PANTHER" id="PTHR45656:SF4">
    <property type="entry name" value="PROTEIN CBR-CLEC-78"/>
    <property type="match status" value="1"/>
</dbReference>
<evidence type="ECO:0000313" key="6">
    <source>
        <dbReference type="EMBL" id="CAH3114364.1"/>
    </source>
</evidence>
<dbReference type="PANTHER" id="PTHR45656">
    <property type="entry name" value="PROTEIN CBR-CLEC-78"/>
    <property type="match status" value="1"/>
</dbReference>
<keyword evidence="3" id="KW-1015">Disulfide bond</keyword>
<feature type="non-terminal residue" evidence="6">
    <location>
        <position position="94"/>
    </location>
</feature>
<organism evidence="6 7">
    <name type="scientific">Porites lobata</name>
    <dbReference type="NCBI Taxonomy" id="104759"/>
    <lineage>
        <taxon>Eukaryota</taxon>
        <taxon>Metazoa</taxon>
        <taxon>Cnidaria</taxon>
        <taxon>Anthozoa</taxon>
        <taxon>Hexacorallia</taxon>
        <taxon>Scleractinia</taxon>
        <taxon>Fungiina</taxon>
        <taxon>Poritidae</taxon>
        <taxon>Porites</taxon>
    </lineage>
</organism>
<dbReference type="SMART" id="SM00032">
    <property type="entry name" value="CCP"/>
    <property type="match status" value="2"/>
</dbReference>
<feature type="domain" description="Sushi" evidence="5">
    <location>
        <begin position="40"/>
        <end position="94"/>
    </location>
</feature>
<keyword evidence="7" id="KW-1185">Reference proteome</keyword>
<evidence type="ECO:0000256" key="1">
    <source>
        <dbReference type="ARBA" id="ARBA00022729"/>
    </source>
</evidence>
<proteinExistence type="predicted"/>
<dbReference type="InterPro" id="IPR000436">
    <property type="entry name" value="Sushi_SCR_CCP_dom"/>
</dbReference>
<dbReference type="EMBL" id="CALNXK010000027">
    <property type="protein sequence ID" value="CAH3114364.1"/>
    <property type="molecule type" value="Genomic_DNA"/>
</dbReference>
<name>A0ABN8NN91_9CNID</name>
<accession>A0ABN8NN91</accession>
<dbReference type="Pfam" id="PF00084">
    <property type="entry name" value="Sushi"/>
    <property type="match status" value="2"/>
</dbReference>